<sequence>MAEREAQEPVRSLEHHQALRQCWRLRHARDLRHPAHRYGQGEDPAGAGISYRGYEEHACQRRGLSAGLLRQATYRTARLGSFRVLTNKAVEANDGKPLPLLQKAAIGLTAGTSGACVGSPADLSLIRMQADATLPAAQ</sequence>
<dbReference type="PANTHER" id="PTHR45618">
    <property type="entry name" value="MITOCHONDRIAL DICARBOXYLATE CARRIER-RELATED"/>
    <property type="match status" value="1"/>
</dbReference>
<keyword evidence="9" id="KW-1185">Reference proteome</keyword>
<keyword evidence="3" id="KW-0813">Transport</keyword>
<keyword evidence="5" id="KW-0677">Repeat</keyword>
<dbReference type="InterPro" id="IPR050391">
    <property type="entry name" value="Mito_Metabolite_Transporter"/>
</dbReference>
<dbReference type="AlphaFoldDB" id="A0A9E7KCX0"/>
<dbReference type="GO" id="GO:0016020">
    <property type="term" value="C:membrane"/>
    <property type="evidence" value="ECO:0007669"/>
    <property type="project" value="UniProtKB-SubCell"/>
</dbReference>
<proteinExistence type="inferred from homology"/>
<evidence type="ECO:0000313" key="9">
    <source>
        <dbReference type="Proteomes" id="UP001055439"/>
    </source>
</evidence>
<evidence type="ECO:0000313" key="8">
    <source>
        <dbReference type="EMBL" id="URE12816.1"/>
    </source>
</evidence>
<evidence type="ECO:0000256" key="6">
    <source>
        <dbReference type="ARBA" id="ARBA00022989"/>
    </source>
</evidence>
<dbReference type="InterPro" id="IPR023395">
    <property type="entry name" value="MCP_dom_sf"/>
</dbReference>
<evidence type="ECO:0000256" key="3">
    <source>
        <dbReference type="ARBA" id="ARBA00022448"/>
    </source>
</evidence>
<gene>
    <name evidence="8" type="ORF">MUK42_30525</name>
</gene>
<reference evidence="8" key="1">
    <citation type="submission" date="2022-05" db="EMBL/GenBank/DDBJ databases">
        <title>The Musa troglodytarum L. genome provides insights into the mechanism of non-climacteric behaviour and enrichment of carotenoids.</title>
        <authorList>
            <person name="Wang J."/>
        </authorList>
    </citation>
    <scope>NUCLEOTIDE SEQUENCE</scope>
    <source>
        <tissue evidence="8">Leaf</tissue>
    </source>
</reference>
<name>A0A9E7KCX0_9LILI</name>
<dbReference type="Gene3D" id="1.50.40.10">
    <property type="entry name" value="Mitochondrial carrier domain"/>
    <property type="match status" value="1"/>
</dbReference>
<comment type="similarity">
    <text evidence="2">Belongs to the mitochondrial carrier (TC 2.A.29) family.</text>
</comment>
<protein>
    <submittedName>
        <fullName evidence="8">Mitochondrial 2-oxoglutarate malate carrier</fullName>
    </submittedName>
</protein>
<organism evidence="8 9">
    <name type="scientific">Musa troglodytarum</name>
    <name type="common">fe'i banana</name>
    <dbReference type="NCBI Taxonomy" id="320322"/>
    <lineage>
        <taxon>Eukaryota</taxon>
        <taxon>Viridiplantae</taxon>
        <taxon>Streptophyta</taxon>
        <taxon>Embryophyta</taxon>
        <taxon>Tracheophyta</taxon>
        <taxon>Spermatophyta</taxon>
        <taxon>Magnoliopsida</taxon>
        <taxon>Liliopsida</taxon>
        <taxon>Zingiberales</taxon>
        <taxon>Musaceae</taxon>
        <taxon>Musa</taxon>
    </lineage>
</organism>
<evidence type="ECO:0000256" key="2">
    <source>
        <dbReference type="ARBA" id="ARBA00006375"/>
    </source>
</evidence>
<evidence type="ECO:0000256" key="1">
    <source>
        <dbReference type="ARBA" id="ARBA00004370"/>
    </source>
</evidence>
<keyword evidence="4" id="KW-0812">Transmembrane</keyword>
<dbReference type="SUPFAM" id="SSF103506">
    <property type="entry name" value="Mitochondrial carrier"/>
    <property type="match status" value="1"/>
</dbReference>
<dbReference type="Proteomes" id="UP001055439">
    <property type="component" value="Chromosome 6"/>
</dbReference>
<dbReference type="EMBL" id="CP097508">
    <property type="protein sequence ID" value="URE12816.1"/>
    <property type="molecule type" value="Genomic_DNA"/>
</dbReference>
<comment type="subcellular location">
    <subcellularLocation>
        <location evidence="1">Membrane</location>
    </subcellularLocation>
</comment>
<dbReference type="OrthoDB" id="756301at2759"/>
<keyword evidence="7" id="KW-0472">Membrane</keyword>
<accession>A0A9E7KCX0</accession>
<evidence type="ECO:0000256" key="4">
    <source>
        <dbReference type="ARBA" id="ARBA00022692"/>
    </source>
</evidence>
<evidence type="ECO:0000256" key="7">
    <source>
        <dbReference type="ARBA" id="ARBA00023136"/>
    </source>
</evidence>
<evidence type="ECO:0000256" key="5">
    <source>
        <dbReference type="ARBA" id="ARBA00022737"/>
    </source>
</evidence>
<keyword evidence="6" id="KW-1133">Transmembrane helix</keyword>